<reference evidence="2" key="1">
    <citation type="submission" date="2023-03" db="EMBL/GenBank/DDBJ databases">
        <title>Massive genome expansion in bonnet fungi (Mycena s.s.) driven by repeated elements and novel gene families across ecological guilds.</title>
        <authorList>
            <consortium name="Lawrence Berkeley National Laboratory"/>
            <person name="Harder C.B."/>
            <person name="Miyauchi S."/>
            <person name="Viragh M."/>
            <person name="Kuo A."/>
            <person name="Thoen E."/>
            <person name="Andreopoulos B."/>
            <person name="Lu D."/>
            <person name="Skrede I."/>
            <person name="Drula E."/>
            <person name="Henrissat B."/>
            <person name="Morin E."/>
            <person name="Kohler A."/>
            <person name="Barry K."/>
            <person name="LaButti K."/>
            <person name="Morin E."/>
            <person name="Salamov A."/>
            <person name="Lipzen A."/>
            <person name="Mereny Z."/>
            <person name="Hegedus B."/>
            <person name="Baldrian P."/>
            <person name="Stursova M."/>
            <person name="Weitz H."/>
            <person name="Taylor A."/>
            <person name="Grigoriev I.V."/>
            <person name="Nagy L.G."/>
            <person name="Martin F."/>
            <person name="Kauserud H."/>
        </authorList>
    </citation>
    <scope>NUCLEOTIDE SEQUENCE</scope>
    <source>
        <strain evidence="2">CBHHK182m</strain>
    </source>
</reference>
<name>A0AAD7I8J1_9AGAR</name>
<sequence>MAHPIPRDLEDDDDGARIFYSPGSVPVAPVGLVPPLRRALFAQDWLHEEDAIRPIYAHTMEPLGEYTPPASPLPSRLRDSRVSPADITFPLRESPLTPTSSTVAGSDDSPPTAAAIRPVSPAGLIRFSHFTLGPPLTYAMEEISCEYCPSQNLFLQYIQFSLGGVPNPEQAGTISPRAVFRTWAETDQAETEPFWVKYSRNHGYSLRPVLYEFAVGRAVLLAHLRENLSISNQLVQWAEKFHPTPFDLEPANLRYISDRAAEDESED</sequence>
<accession>A0AAD7I8J1</accession>
<feature type="region of interest" description="Disordered" evidence="1">
    <location>
        <begin position="89"/>
        <end position="115"/>
    </location>
</feature>
<evidence type="ECO:0000313" key="2">
    <source>
        <dbReference type="EMBL" id="KAJ7737501.1"/>
    </source>
</evidence>
<evidence type="ECO:0000313" key="3">
    <source>
        <dbReference type="Proteomes" id="UP001215598"/>
    </source>
</evidence>
<organism evidence="2 3">
    <name type="scientific">Mycena metata</name>
    <dbReference type="NCBI Taxonomy" id="1033252"/>
    <lineage>
        <taxon>Eukaryota</taxon>
        <taxon>Fungi</taxon>
        <taxon>Dikarya</taxon>
        <taxon>Basidiomycota</taxon>
        <taxon>Agaricomycotina</taxon>
        <taxon>Agaricomycetes</taxon>
        <taxon>Agaricomycetidae</taxon>
        <taxon>Agaricales</taxon>
        <taxon>Marasmiineae</taxon>
        <taxon>Mycenaceae</taxon>
        <taxon>Mycena</taxon>
    </lineage>
</organism>
<comment type="caution">
    <text evidence="2">The sequence shown here is derived from an EMBL/GenBank/DDBJ whole genome shotgun (WGS) entry which is preliminary data.</text>
</comment>
<evidence type="ECO:0000256" key="1">
    <source>
        <dbReference type="SAM" id="MobiDB-lite"/>
    </source>
</evidence>
<protein>
    <submittedName>
        <fullName evidence="2">Uncharacterized protein</fullName>
    </submittedName>
</protein>
<dbReference type="Proteomes" id="UP001215598">
    <property type="component" value="Unassembled WGS sequence"/>
</dbReference>
<proteinExistence type="predicted"/>
<dbReference type="EMBL" id="JARKIB010000116">
    <property type="protein sequence ID" value="KAJ7737501.1"/>
    <property type="molecule type" value="Genomic_DNA"/>
</dbReference>
<dbReference type="AlphaFoldDB" id="A0AAD7I8J1"/>
<gene>
    <name evidence="2" type="ORF">B0H16DRAFT_1891611</name>
</gene>
<keyword evidence="3" id="KW-1185">Reference proteome</keyword>